<dbReference type="InterPro" id="IPR007380">
    <property type="entry name" value="DUF438"/>
</dbReference>
<dbReference type="PANTHER" id="PTHR39966:SF3">
    <property type="entry name" value="DUF438 DOMAIN-CONTAINING PROTEIN"/>
    <property type="match status" value="1"/>
</dbReference>
<name>B6WAA0_9FIRM</name>
<evidence type="ECO:0000313" key="4">
    <source>
        <dbReference type="Proteomes" id="UP000005451"/>
    </source>
</evidence>
<evidence type="ECO:0008006" key="5">
    <source>
        <dbReference type="Google" id="ProtNLM"/>
    </source>
</evidence>
<dbReference type="STRING" id="561177.ANHYDRO_01526"/>
<organism evidence="3 4">
    <name type="scientific">Anaerococcus hydrogenalis DSM 7454</name>
    <dbReference type="NCBI Taxonomy" id="561177"/>
    <lineage>
        <taxon>Bacteria</taxon>
        <taxon>Bacillati</taxon>
        <taxon>Bacillota</taxon>
        <taxon>Tissierellia</taxon>
        <taxon>Tissierellales</taxon>
        <taxon>Peptoniphilaceae</taxon>
        <taxon>Anaerococcus</taxon>
    </lineage>
</organism>
<reference evidence="3 4" key="1">
    <citation type="submission" date="2008-09" db="EMBL/GenBank/DDBJ databases">
        <authorList>
            <person name="Fulton L."/>
            <person name="Clifton S."/>
            <person name="Fulton B."/>
            <person name="Xu J."/>
            <person name="Minx P."/>
            <person name="Pepin K.H."/>
            <person name="Johnson M."/>
            <person name="Thiruvilangam P."/>
            <person name="Bhonagiri V."/>
            <person name="Nash W.E."/>
            <person name="Mardis E.R."/>
            <person name="Wilson R.K."/>
        </authorList>
    </citation>
    <scope>NUCLEOTIDE SEQUENCE [LARGE SCALE GENOMIC DNA]</scope>
    <source>
        <strain evidence="3 4">DSM 7454</strain>
    </source>
</reference>
<dbReference type="InterPro" id="IPR015077">
    <property type="entry name" value="DUF1858"/>
</dbReference>
<feature type="domain" description="DUF438" evidence="1">
    <location>
        <begin position="91"/>
        <end position="156"/>
    </location>
</feature>
<dbReference type="SUPFAM" id="SSF140683">
    <property type="entry name" value="SP0561-like"/>
    <property type="match status" value="1"/>
</dbReference>
<protein>
    <recommendedName>
        <fullName evidence="5">Hemerythrin HHE cation binding domain protein</fullName>
    </recommendedName>
</protein>
<dbReference type="Pfam" id="PF04282">
    <property type="entry name" value="DUF438"/>
    <property type="match status" value="1"/>
</dbReference>
<dbReference type="Pfam" id="PF13596">
    <property type="entry name" value="PAS_10"/>
    <property type="match status" value="1"/>
</dbReference>
<dbReference type="InterPro" id="IPR038062">
    <property type="entry name" value="ScdA-like_N_sf"/>
</dbReference>
<dbReference type="Proteomes" id="UP000005451">
    <property type="component" value="Unassembled WGS sequence"/>
</dbReference>
<accession>B6WAA0</accession>
<dbReference type="EMBL" id="ABXA01000037">
    <property type="protein sequence ID" value="EEB35658.1"/>
    <property type="molecule type" value="Genomic_DNA"/>
</dbReference>
<dbReference type="AlphaFoldDB" id="B6WAA0"/>
<dbReference type="eggNOG" id="COG2461">
    <property type="taxonomic scope" value="Bacteria"/>
</dbReference>
<evidence type="ECO:0000259" key="1">
    <source>
        <dbReference type="Pfam" id="PF04282"/>
    </source>
</evidence>
<dbReference type="Pfam" id="PF08984">
    <property type="entry name" value="DUF1858"/>
    <property type="match status" value="1"/>
</dbReference>
<dbReference type="GO" id="GO:0005886">
    <property type="term" value="C:plasma membrane"/>
    <property type="evidence" value="ECO:0007669"/>
    <property type="project" value="TreeGrafter"/>
</dbReference>
<reference evidence="3 4" key="2">
    <citation type="submission" date="2008-10" db="EMBL/GenBank/DDBJ databases">
        <title>Draft genome sequence of Anaerococcus hydrogenalis (DSM 7454).</title>
        <authorList>
            <person name="Sudarsanam P."/>
            <person name="Ley R."/>
            <person name="Guruge J."/>
            <person name="Turnbaugh P.J."/>
            <person name="Mahowald M."/>
            <person name="Liep D."/>
            <person name="Gordon J."/>
        </authorList>
    </citation>
    <scope>NUCLEOTIDE SEQUENCE [LARGE SCALE GENOMIC DNA]</scope>
    <source>
        <strain evidence="3 4">DSM 7454</strain>
    </source>
</reference>
<evidence type="ECO:0000259" key="2">
    <source>
        <dbReference type="Pfam" id="PF08984"/>
    </source>
</evidence>
<gene>
    <name evidence="3" type="ORF">ANHYDRO_01526</name>
</gene>
<comment type="caution">
    <text evidence="3">The sequence shown here is derived from an EMBL/GenBank/DDBJ whole genome shotgun (WGS) entry which is preliminary data.</text>
</comment>
<dbReference type="PANTHER" id="PTHR39966">
    <property type="entry name" value="BLL2471 PROTEIN-RELATED"/>
    <property type="match status" value="1"/>
</dbReference>
<sequence length="458" mass="53251">MEDIMTKKIDINKAIYDLVNHDDKLKKDLIGLGFKNLSNPLMLKTIGKKMSIRRGAKMVGIDNVEKKLEDLGYEIVNSYDDLEVKNRRELIKSYVKRLSEGEDLESVRKDFVKNFENVSSSEIMDAEEALLEGGVDRADVQRLCDVHSSLFHGKTESEGGKDLKLINISGHPLRFFFLENEEIKKLIDLGEDRKDLEEIKEISNKITSHYRKKGDLIYPLLKENYNKPGPSDIMWGVDIEISKNFKKAFKKSDFDEIKKVFERAREMTYKEENILYPLMEDVISNEDFLGLYEDLKAYPDDIIEKEIWDEGENFKDETNSKDGYINFSKGKVKVNELEALLDTLEIEITFVDKNDINAYYNDIKGEKIFKRAKTSLGREVYSCHPPQVEPIVRRLIGEFKEGSKDKFQIIKNIKGNDHAVTYYAVRDKNENYLGVLETVQDLSFYKSYLEIWDKAKKK</sequence>
<proteinExistence type="predicted"/>
<feature type="domain" description="DUF1858" evidence="2">
    <location>
        <begin position="9"/>
        <end position="62"/>
    </location>
</feature>
<dbReference type="Gene3D" id="3.30.450.20">
    <property type="entry name" value="PAS domain"/>
    <property type="match status" value="1"/>
</dbReference>
<evidence type="ECO:0000313" key="3">
    <source>
        <dbReference type="EMBL" id="EEB35658.1"/>
    </source>
</evidence>
<dbReference type="Gene3D" id="1.10.3910.10">
    <property type="entry name" value="SP0561-like"/>
    <property type="match status" value="1"/>
</dbReference>